<accession>A0A1Q8SWV3</accession>
<evidence type="ECO:0000256" key="6">
    <source>
        <dbReference type="ARBA" id="ARBA00020337"/>
    </source>
</evidence>
<evidence type="ECO:0000259" key="8">
    <source>
        <dbReference type="Pfam" id="PF01182"/>
    </source>
</evidence>
<evidence type="ECO:0000313" key="10">
    <source>
        <dbReference type="Proteomes" id="UP000186878"/>
    </source>
</evidence>
<dbReference type="GO" id="GO:0005975">
    <property type="term" value="P:carbohydrate metabolic process"/>
    <property type="evidence" value="ECO:0007669"/>
    <property type="project" value="UniProtKB-UniRule"/>
</dbReference>
<keyword evidence="7" id="KW-0378">Hydrolase</keyword>
<keyword evidence="10" id="KW-1185">Reference proteome</keyword>
<dbReference type="InterPro" id="IPR039104">
    <property type="entry name" value="6PGL"/>
</dbReference>
<dbReference type="EC" id="3.1.1.31" evidence="5 7"/>
<dbReference type="CDD" id="cd01400">
    <property type="entry name" value="6PGL"/>
    <property type="match status" value="1"/>
</dbReference>
<evidence type="ECO:0000256" key="2">
    <source>
        <dbReference type="ARBA" id="ARBA00002681"/>
    </source>
</evidence>
<dbReference type="STRING" id="404433.BTW07_00015"/>
<dbReference type="Pfam" id="PF01182">
    <property type="entry name" value="Glucosamine_iso"/>
    <property type="match status" value="1"/>
</dbReference>
<dbReference type="Gene3D" id="3.40.50.1360">
    <property type="match status" value="1"/>
</dbReference>
<evidence type="ECO:0000313" key="9">
    <source>
        <dbReference type="EMBL" id="OLO05931.1"/>
    </source>
</evidence>
<evidence type="ECO:0000256" key="4">
    <source>
        <dbReference type="ARBA" id="ARBA00010662"/>
    </source>
</evidence>
<comment type="caution">
    <text evidence="9">The sequence shown here is derived from an EMBL/GenBank/DDBJ whole genome shotgun (WGS) entry which is preliminary data.</text>
</comment>
<dbReference type="SUPFAM" id="SSF100950">
    <property type="entry name" value="NagB/RpiA/CoA transferase-like"/>
    <property type="match status" value="1"/>
</dbReference>
<dbReference type="RefSeq" id="WP_075568103.1">
    <property type="nucleotide sequence ID" value="NZ_MSDO01000001.1"/>
</dbReference>
<evidence type="ECO:0000256" key="1">
    <source>
        <dbReference type="ARBA" id="ARBA00000832"/>
    </source>
</evidence>
<dbReference type="Proteomes" id="UP000186878">
    <property type="component" value="Unassembled WGS sequence"/>
</dbReference>
<name>A0A1Q8SWV3_9GAMM</name>
<dbReference type="GO" id="GO:0006098">
    <property type="term" value="P:pentose-phosphate shunt"/>
    <property type="evidence" value="ECO:0007669"/>
    <property type="project" value="UniProtKB-UniPathway"/>
</dbReference>
<dbReference type="AlphaFoldDB" id="A0A1Q8SWV3"/>
<dbReference type="GO" id="GO:0017057">
    <property type="term" value="F:6-phosphogluconolactonase activity"/>
    <property type="evidence" value="ECO:0007669"/>
    <property type="project" value="UniProtKB-UniRule"/>
</dbReference>
<dbReference type="InterPro" id="IPR006148">
    <property type="entry name" value="Glc/Gal-6P_isomerase"/>
</dbReference>
<dbReference type="PANTHER" id="PTHR11054">
    <property type="entry name" value="6-PHOSPHOGLUCONOLACTONASE"/>
    <property type="match status" value="1"/>
</dbReference>
<dbReference type="InterPro" id="IPR005900">
    <property type="entry name" value="6-phosphogluconolactonase_DevB"/>
</dbReference>
<feature type="domain" description="Glucosamine/galactosamine-6-phosphate isomerase" evidence="8">
    <location>
        <begin position="8"/>
        <end position="215"/>
    </location>
</feature>
<sequence>MKTTENAREQIGAQLAVAAAQALTADLASQPRALLVVSGGSTPLPFLQRLAEQPLDWSRVDITLADERWVAESHPDSNARLIRDTLLVGPAAAATFHSLTTSDATPEQGVAAVAARLATLPWPASLVVLGMGNDGHTASLFPDSGELSLALSTDDSVVAVRAPSVSQPRITLSAARLHDARRHALHLVGDAKKAVLAQALSGDDARELPIRAFLTCPLTLYWAP</sequence>
<dbReference type="EMBL" id="MSDO01000001">
    <property type="protein sequence ID" value="OLO05931.1"/>
    <property type="molecule type" value="Genomic_DNA"/>
</dbReference>
<dbReference type="PANTHER" id="PTHR11054:SF0">
    <property type="entry name" value="6-PHOSPHOGLUCONOLACTONASE"/>
    <property type="match status" value="1"/>
</dbReference>
<proteinExistence type="inferred from homology"/>
<reference evidence="9 10" key="1">
    <citation type="submission" date="2016-12" db="EMBL/GenBank/DDBJ databases">
        <title>Draft genome sequences of strains Salinicola socius SMB35, Salinicola sp. MH3R3-1 and Chromohalobacter sp. SMB17 from the Verkhnekamsk potash mining region of Russia.</title>
        <authorList>
            <person name="Mavrodi D.V."/>
            <person name="Olsson B.E."/>
            <person name="Korsakova E.S."/>
            <person name="Pyankova A."/>
            <person name="Mavrodi O.V."/>
            <person name="Plotnikova E.G."/>
        </authorList>
    </citation>
    <scope>NUCLEOTIDE SEQUENCE [LARGE SCALE GENOMIC DNA]</scope>
    <source>
        <strain evidence="9 10">SMB35</strain>
    </source>
</reference>
<dbReference type="OrthoDB" id="9810967at2"/>
<protein>
    <recommendedName>
        <fullName evidence="6 7">6-phosphogluconolactonase</fullName>
        <shortName evidence="7">6PGL</shortName>
        <ecNumber evidence="5 7">3.1.1.31</ecNumber>
    </recommendedName>
</protein>
<organism evidence="9 10">
    <name type="scientific">Salinicola socius</name>
    <dbReference type="NCBI Taxonomy" id="404433"/>
    <lineage>
        <taxon>Bacteria</taxon>
        <taxon>Pseudomonadati</taxon>
        <taxon>Pseudomonadota</taxon>
        <taxon>Gammaproteobacteria</taxon>
        <taxon>Oceanospirillales</taxon>
        <taxon>Halomonadaceae</taxon>
        <taxon>Salinicola</taxon>
    </lineage>
</organism>
<evidence type="ECO:0000256" key="3">
    <source>
        <dbReference type="ARBA" id="ARBA00004961"/>
    </source>
</evidence>
<dbReference type="NCBIfam" id="TIGR01198">
    <property type="entry name" value="pgl"/>
    <property type="match status" value="1"/>
</dbReference>
<evidence type="ECO:0000256" key="7">
    <source>
        <dbReference type="RuleBase" id="RU365095"/>
    </source>
</evidence>
<evidence type="ECO:0000256" key="5">
    <source>
        <dbReference type="ARBA" id="ARBA00013198"/>
    </source>
</evidence>
<gene>
    <name evidence="7" type="primary">pgl</name>
    <name evidence="9" type="ORF">BTW07_00015</name>
</gene>
<dbReference type="InterPro" id="IPR037171">
    <property type="entry name" value="NagB/RpiA_transferase-like"/>
</dbReference>
<dbReference type="UniPathway" id="UPA00115">
    <property type="reaction ID" value="UER00409"/>
</dbReference>
<comment type="catalytic activity">
    <reaction evidence="1 7">
        <text>6-phospho-D-glucono-1,5-lactone + H2O = 6-phospho-D-gluconate + H(+)</text>
        <dbReference type="Rhea" id="RHEA:12556"/>
        <dbReference type="ChEBI" id="CHEBI:15377"/>
        <dbReference type="ChEBI" id="CHEBI:15378"/>
        <dbReference type="ChEBI" id="CHEBI:57955"/>
        <dbReference type="ChEBI" id="CHEBI:58759"/>
        <dbReference type="EC" id="3.1.1.31"/>
    </reaction>
</comment>
<comment type="similarity">
    <text evidence="4 7">Belongs to the glucosamine/galactosamine-6-phosphate isomerase family. 6-phosphogluconolactonase subfamily.</text>
</comment>
<comment type="function">
    <text evidence="2 7">Hydrolysis of 6-phosphogluconolactone to 6-phosphogluconate.</text>
</comment>
<comment type="pathway">
    <text evidence="3 7">Carbohydrate degradation; pentose phosphate pathway; D-ribulose 5-phosphate from D-glucose 6-phosphate (oxidative stage): step 2/3.</text>
</comment>